<dbReference type="PROSITE" id="PS00211">
    <property type="entry name" value="ABC_TRANSPORTER_1"/>
    <property type="match status" value="1"/>
</dbReference>
<gene>
    <name evidence="11" type="ORF">COV91_00850</name>
</gene>
<dbReference type="InterPro" id="IPR027417">
    <property type="entry name" value="P-loop_NTPase"/>
</dbReference>
<feature type="domain" description="ABC transporter" evidence="9">
    <location>
        <begin position="356"/>
        <end position="590"/>
    </location>
</feature>
<feature type="domain" description="ABC transmembrane type-1" evidence="10">
    <location>
        <begin position="26"/>
        <end position="322"/>
    </location>
</feature>
<name>A0A2H0KCP9_9BACT</name>
<dbReference type="GO" id="GO:0005737">
    <property type="term" value="C:cytoplasm"/>
    <property type="evidence" value="ECO:0007669"/>
    <property type="project" value="UniProtKB-ARBA"/>
</dbReference>
<keyword evidence="7 8" id="KW-0472">Membrane</keyword>
<dbReference type="Gene3D" id="3.40.50.300">
    <property type="entry name" value="P-loop containing nucleotide triphosphate hydrolases"/>
    <property type="match status" value="1"/>
</dbReference>
<dbReference type="EMBL" id="PCVG01000014">
    <property type="protein sequence ID" value="PIQ69022.1"/>
    <property type="molecule type" value="Genomic_DNA"/>
</dbReference>
<evidence type="ECO:0000256" key="2">
    <source>
        <dbReference type="ARBA" id="ARBA00022448"/>
    </source>
</evidence>
<evidence type="ECO:0000256" key="8">
    <source>
        <dbReference type="SAM" id="Phobius"/>
    </source>
</evidence>
<dbReference type="InterPro" id="IPR011527">
    <property type="entry name" value="ABC1_TM_dom"/>
</dbReference>
<reference evidence="11 12" key="1">
    <citation type="submission" date="2017-09" db="EMBL/GenBank/DDBJ databases">
        <title>Depth-based differentiation of microbial function through sediment-hosted aquifers and enrichment of novel symbionts in the deep terrestrial subsurface.</title>
        <authorList>
            <person name="Probst A.J."/>
            <person name="Ladd B."/>
            <person name="Jarett J.K."/>
            <person name="Geller-Mcgrath D.E."/>
            <person name="Sieber C.M."/>
            <person name="Emerson J.B."/>
            <person name="Anantharaman K."/>
            <person name="Thomas B.C."/>
            <person name="Malmstrom R."/>
            <person name="Stieglmeier M."/>
            <person name="Klingl A."/>
            <person name="Woyke T."/>
            <person name="Ryan C.M."/>
            <person name="Banfield J.F."/>
        </authorList>
    </citation>
    <scope>NUCLEOTIDE SEQUENCE [LARGE SCALE GENOMIC DNA]</scope>
    <source>
        <strain evidence="11">CG11_big_fil_rev_8_21_14_0_20_46_11</strain>
    </source>
</reference>
<dbReference type="InterPro" id="IPR039421">
    <property type="entry name" value="Type_1_exporter"/>
</dbReference>
<dbReference type="FunFam" id="3.40.50.300:FF:000604">
    <property type="entry name" value="ABC transporter B family member 28"/>
    <property type="match status" value="1"/>
</dbReference>
<dbReference type="InterPro" id="IPR017871">
    <property type="entry name" value="ABC_transporter-like_CS"/>
</dbReference>
<dbReference type="PROSITE" id="PS50893">
    <property type="entry name" value="ABC_TRANSPORTER_2"/>
    <property type="match status" value="1"/>
</dbReference>
<proteinExistence type="predicted"/>
<sequence length="594" mass="66331">MQIIHTLTNTFSLFRRAFGRYKWQIILMAVLNVLSGTLEGIGVTAVIPLFSILNSGVEASDSISRAIASSFQYLHLPYTVKFLLLFIVLLFIAKAAFLLLSQQLAAWVTADFEKKTRSELLQLTFGAGWPFLSRQKVGHLDQMLSTEVNNSSGVLLYMSNGMVVVVNLFVYSFLVFNISPIIAVLSLLFGIVTFFAFLPLLHKTRSLSEKMVKANRELAHFVNEHILGSKTIKAMSLEEPAYKKGESYGEVMRYLFVKISFIKNGTAVLLQLLGVFFVGGLFAFLYKTSTFEFASFAVVVFALNRVFSNIRFSQSSVHAISTLLPYVASITRYKEEAIKEKESLGGGEAFSFEHELEFKDVDFKYRADEPALSSVSFSIKKGQMVGMIGPSGAGKTTIVDLLLRLITPESGYILLDGKDISGTRLKDWRENVGYVSQDIFLFNDTVEANIKLYNPSISNDDMVQAMKMANVYDFVQELPQREKTVVGERGVSLSGGQRQRIVLARVLIRRPQVLILDEATSALDNESEVLIQKSIEALRGETTVVTIAHRLSTVMISDSLIVIEKGRIAECGSPKELLKDKESYFSKTYHLRAN</sequence>
<evidence type="ECO:0000313" key="11">
    <source>
        <dbReference type="EMBL" id="PIQ69022.1"/>
    </source>
</evidence>
<evidence type="ECO:0000313" key="12">
    <source>
        <dbReference type="Proteomes" id="UP000229342"/>
    </source>
</evidence>
<feature type="transmembrane region" description="Helical" evidence="8">
    <location>
        <begin position="180"/>
        <end position="201"/>
    </location>
</feature>
<dbReference type="Gene3D" id="1.20.1560.10">
    <property type="entry name" value="ABC transporter type 1, transmembrane domain"/>
    <property type="match status" value="1"/>
</dbReference>
<feature type="transmembrane region" description="Helical" evidence="8">
    <location>
        <begin position="261"/>
        <end position="284"/>
    </location>
</feature>
<evidence type="ECO:0000259" key="10">
    <source>
        <dbReference type="PROSITE" id="PS50929"/>
    </source>
</evidence>
<dbReference type="AlphaFoldDB" id="A0A2H0KCP9"/>
<evidence type="ECO:0000256" key="3">
    <source>
        <dbReference type="ARBA" id="ARBA00022692"/>
    </source>
</evidence>
<evidence type="ECO:0000256" key="5">
    <source>
        <dbReference type="ARBA" id="ARBA00022840"/>
    </source>
</evidence>
<dbReference type="Proteomes" id="UP000229342">
    <property type="component" value="Unassembled WGS sequence"/>
</dbReference>
<dbReference type="InterPro" id="IPR003439">
    <property type="entry name" value="ABC_transporter-like_ATP-bd"/>
</dbReference>
<comment type="subcellular location">
    <subcellularLocation>
        <location evidence="1">Cell membrane</location>
        <topology evidence="1">Multi-pass membrane protein</topology>
    </subcellularLocation>
</comment>
<dbReference type="GO" id="GO:0005886">
    <property type="term" value="C:plasma membrane"/>
    <property type="evidence" value="ECO:0007669"/>
    <property type="project" value="UniProtKB-SubCell"/>
</dbReference>
<dbReference type="Pfam" id="PF00664">
    <property type="entry name" value="ABC_membrane"/>
    <property type="match status" value="1"/>
</dbReference>
<evidence type="ECO:0000256" key="7">
    <source>
        <dbReference type="ARBA" id="ARBA00023136"/>
    </source>
</evidence>
<evidence type="ECO:0000256" key="1">
    <source>
        <dbReference type="ARBA" id="ARBA00004651"/>
    </source>
</evidence>
<dbReference type="SMART" id="SM00382">
    <property type="entry name" value="AAA"/>
    <property type="match status" value="1"/>
</dbReference>
<organism evidence="11 12">
    <name type="scientific">Candidatus Taylorbacteria bacterium CG11_big_fil_rev_8_21_14_0_20_46_11</name>
    <dbReference type="NCBI Taxonomy" id="1975025"/>
    <lineage>
        <taxon>Bacteria</taxon>
        <taxon>Candidatus Tayloriibacteriota</taxon>
    </lineage>
</organism>
<dbReference type="SUPFAM" id="SSF90123">
    <property type="entry name" value="ABC transporter transmembrane region"/>
    <property type="match status" value="1"/>
</dbReference>
<comment type="caution">
    <text evidence="11">The sequence shown here is derived from an EMBL/GenBank/DDBJ whole genome shotgun (WGS) entry which is preliminary data.</text>
</comment>
<dbReference type="Pfam" id="PF00005">
    <property type="entry name" value="ABC_tran"/>
    <property type="match status" value="1"/>
</dbReference>
<keyword evidence="4" id="KW-0547">Nucleotide-binding</keyword>
<dbReference type="GO" id="GO:0016887">
    <property type="term" value="F:ATP hydrolysis activity"/>
    <property type="evidence" value="ECO:0007669"/>
    <property type="project" value="InterPro"/>
</dbReference>
<feature type="transmembrane region" description="Helical" evidence="8">
    <location>
        <begin position="82"/>
        <end position="100"/>
    </location>
</feature>
<evidence type="ECO:0000259" key="9">
    <source>
        <dbReference type="PROSITE" id="PS50893"/>
    </source>
</evidence>
<dbReference type="InterPro" id="IPR003593">
    <property type="entry name" value="AAA+_ATPase"/>
</dbReference>
<dbReference type="PANTHER" id="PTHR43394">
    <property type="entry name" value="ATP-DEPENDENT PERMEASE MDL1, MITOCHONDRIAL"/>
    <property type="match status" value="1"/>
</dbReference>
<evidence type="ECO:0000256" key="4">
    <source>
        <dbReference type="ARBA" id="ARBA00022741"/>
    </source>
</evidence>
<keyword evidence="5" id="KW-0067">ATP-binding</keyword>
<keyword evidence="3 8" id="KW-0812">Transmembrane</keyword>
<dbReference type="InterPro" id="IPR036640">
    <property type="entry name" value="ABC1_TM_sf"/>
</dbReference>
<dbReference type="PROSITE" id="PS50929">
    <property type="entry name" value="ABC_TM1F"/>
    <property type="match status" value="1"/>
</dbReference>
<dbReference type="GO" id="GO:0015421">
    <property type="term" value="F:ABC-type oligopeptide transporter activity"/>
    <property type="evidence" value="ECO:0007669"/>
    <property type="project" value="TreeGrafter"/>
</dbReference>
<dbReference type="PANTHER" id="PTHR43394:SF1">
    <property type="entry name" value="ATP-BINDING CASSETTE SUB-FAMILY B MEMBER 10, MITOCHONDRIAL"/>
    <property type="match status" value="1"/>
</dbReference>
<evidence type="ECO:0008006" key="13">
    <source>
        <dbReference type="Google" id="ProtNLM"/>
    </source>
</evidence>
<protein>
    <recommendedName>
        <fullName evidence="13">ABC transporter ATP-binding protein</fullName>
    </recommendedName>
</protein>
<keyword evidence="2" id="KW-0813">Transport</keyword>
<dbReference type="SUPFAM" id="SSF52540">
    <property type="entry name" value="P-loop containing nucleoside triphosphate hydrolases"/>
    <property type="match status" value="1"/>
</dbReference>
<evidence type="ECO:0000256" key="6">
    <source>
        <dbReference type="ARBA" id="ARBA00022989"/>
    </source>
</evidence>
<dbReference type="GO" id="GO:0005524">
    <property type="term" value="F:ATP binding"/>
    <property type="evidence" value="ECO:0007669"/>
    <property type="project" value="UniProtKB-KW"/>
</dbReference>
<keyword evidence="6 8" id="KW-1133">Transmembrane helix</keyword>
<accession>A0A2H0KCP9</accession>
<feature type="transmembrane region" description="Helical" evidence="8">
    <location>
        <begin position="154"/>
        <end position="174"/>
    </location>
</feature>
<feature type="transmembrane region" description="Helical" evidence="8">
    <location>
        <begin position="25"/>
        <end position="50"/>
    </location>
</feature>